<protein>
    <recommendedName>
        <fullName evidence="6">ABC-2 type transporter transmembrane domain-containing protein</fullName>
    </recommendedName>
</protein>
<dbReference type="Pfam" id="PF12698">
    <property type="entry name" value="ABC2_membrane_3"/>
    <property type="match status" value="2"/>
</dbReference>
<reference evidence="7 8" key="1">
    <citation type="journal article" date="2019" name="Anaerobe">
        <title>Detection of Robinsoniella peoriensis in multiple bone samples of a trauma patient.</title>
        <authorList>
            <person name="Schrottner P."/>
            <person name="Hartwich K."/>
            <person name="Bunk B."/>
            <person name="Schober I."/>
            <person name="Helbig S."/>
            <person name="Rudolph W.W."/>
            <person name="Gunzer F."/>
        </authorList>
    </citation>
    <scope>NUCLEOTIDE SEQUENCE [LARGE SCALE GENOMIC DNA]</scope>
    <source>
        <strain evidence="7 8">DSM 106044</strain>
    </source>
</reference>
<dbReference type="SUPFAM" id="SSF58104">
    <property type="entry name" value="Methyl-accepting chemotaxis protein (MCP) signaling domain"/>
    <property type="match status" value="1"/>
</dbReference>
<evidence type="ECO:0000256" key="3">
    <source>
        <dbReference type="ARBA" id="ARBA00022989"/>
    </source>
</evidence>
<organism evidence="7 8">
    <name type="scientific">Robinsoniella peoriensis</name>
    <dbReference type="NCBI Taxonomy" id="180332"/>
    <lineage>
        <taxon>Bacteria</taxon>
        <taxon>Bacillati</taxon>
        <taxon>Bacillota</taxon>
        <taxon>Clostridia</taxon>
        <taxon>Lachnospirales</taxon>
        <taxon>Lachnospiraceae</taxon>
        <taxon>Robinsoniella</taxon>
    </lineage>
</organism>
<keyword evidence="8" id="KW-1185">Reference proteome</keyword>
<dbReference type="EMBL" id="QGQD01000112">
    <property type="protein sequence ID" value="TLC97666.1"/>
    <property type="molecule type" value="Genomic_DNA"/>
</dbReference>
<evidence type="ECO:0000313" key="7">
    <source>
        <dbReference type="EMBL" id="TLC97666.1"/>
    </source>
</evidence>
<feature type="transmembrane region" description="Helical" evidence="5">
    <location>
        <begin position="593"/>
        <end position="613"/>
    </location>
</feature>
<sequence length="721" mass="78873">MKKIFKIYVRDLSRLSKNVMAMIVVIGVSIIPALYAWFNIAANWDPYGSTSGIKVAVSNEDSGYKMDTMNLDVGSQIIDNLKANDQIGWEFTDTASAVDGVKSGKYYAAVVIPKDFSRKISSILSTNIESPKIQYYINEKKNAIAPKITDKGVGVIQQQVNSTFISVATETIAGILNTTTGDLQENSNTLIDRLINVLQIVDSDLSQYSSTIDAFSETIDGVNTLLSTTKLTLPDISSTLENGTQTINDSQSVLDTSKSSLNSVNQSFSNVLNSAQDIYDSISNTASQAFGDINNDISDAAQQLAQTTQLAQAIIDMNTKNINILTDLNAQLPEPKDEINNLIDKLNTSSQNQQSIIDKINATSESIKSASDISSETRNSISSVISGSKDDISGIRTSYLNSVQPMLDNLMDEITKTGSDLSGLLQSTNGSLSNLDGIFDGMSSSLTSGQKALSSTKDVISSTHDKIQNIISQLNSVGKDKKLQKLMEIIQNDPDLMGSFMSSPVQLETTSFYPIENYGSAMAPFYTTLAIWVGGIVLVAILKVRVDEDEKLKNLRPSHCYLGRYLLFMTLGLIQAFIICMGDLYFLEIQCRNPLLFVAAGLLSSFVYTNIIYTLTVSFGDIGKALCVILLVIQIAGAGGTFPIEVTPRFFQNVYPFLPFTYGINAMRETVAGIYGSSYIKDLLHLLVYVPLALMLGLILRKPLIRLNVFFEKRLEDTHLM</sequence>
<keyword evidence="2 5" id="KW-0812">Transmembrane</keyword>
<evidence type="ECO:0000256" key="4">
    <source>
        <dbReference type="ARBA" id="ARBA00023136"/>
    </source>
</evidence>
<feature type="transmembrane region" description="Helical" evidence="5">
    <location>
        <begin position="20"/>
        <end position="38"/>
    </location>
</feature>
<dbReference type="InterPro" id="IPR013525">
    <property type="entry name" value="ABC2_TM"/>
</dbReference>
<dbReference type="InterPro" id="IPR017500">
    <property type="entry name" value="Phage_infect_YhgE_N"/>
</dbReference>
<dbReference type="AlphaFoldDB" id="A0A4U8PZJ0"/>
<dbReference type="GO" id="GO:0016020">
    <property type="term" value="C:membrane"/>
    <property type="evidence" value="ECO:0007669"/>
    <property type="project" value="UniProtKB-SubCell"/>
</dbReference>
<dbReference type="Gene3D" id="3.40.1710.10">
    <property type="entry name" value="abc type-2 transporter like domain"/>
    <property type="match status" value="1"/>
</dbReference>
<dbReference type="Proteomes" id="UP000306509">
    <property type="component" value="Unassembled WGS sequence"/>
</dbReference>
<proteinExistence type="predicted"/>
<dbReference type="Gene3D" id="1.20.1170.10">
    <property type="match status" value="1"/>
</dbReference>
<dbReference type="PANTHER" id="PTHR43077:SF10">
    <property type="entry name" value="TRANSPORT PERMEASE PROTEIN"/>
    <property type="match status" value="1"/>
</dbReference>
<dbReference type="RefSeq" id="WP_138004146.1">
    <property type="nucleotide sequence ID" value="NZ_CAUSDN010000171.1"/>
</dbReference>
<evidence type="ECO:0000256" key="1">
    <source>
        <dbReference type="ARBA" id="ARBA00004141"/>
    </source>
</evidence>
<keyword evidence="4 5" id="KW-0472">Membrane</keyword>
<dbReference type="NCBIfam" id="TIGR03062">
    <property type="entry name" value="pip_yhgE_Cterm"/>
    <property type="match status" value="1"/>
</dbReference>
<dbReference type="STRING" id="180332.GCA_000797495_05340"/>
<evidence type="ECO:0000256" key="5">
    <source>
        <dbReference type="SAM" id="Phobius"/>
    </source>
</evidence>
<feature type="transmembrane region" description="Helical" evidence="5">
    <location>
        <begin position="565"/>
        <end position="587"/>
    </location>
</feature>
<feature type="domain" description="ABC-2 type transporter transmembrane" evidence="6">
    <location>
        <begin position="27"/>
        <end position="169"/>
    </location>
</feature>
<gene>
    <name evidence="7" type="ORF">DSM106044_05462</name>
</gene>
<comment type="caution">
    <text evidence="7">The sequence shown here is derived from an EMBL/GenBank/DDBJ whole genome shotgun (WGS) entry which is preliminary data.</text>
</comment>
<evidence type="ECO:0000313" key="8">
    <source>
        <dbReference type="Proteomes" id="UP000306509"/>
    </source>
</evidence>
<dbReference type="InterPro" id="IPR017501">
    <property type="entry name" value="Phage_infect_YhgE_C"/>
</dbReference>
<feature type="domain" description="ABC-2 type transporter transmembrane" evidence="6">
    <location>
        <begin position="461"/>
        <end position="698"/>
    </location>
</feature>
<evidence type="ECO:0000259" key="6">
    <source>
        <dbReference type="Pfam" id="PF12698"/>
    </source>
</evidence>
<keyword evidence="3 5" id="KW-1133">Transmembrane helix</keyword>
<dbReference type="NCBIfam" id="TIGR03061">
    <property type="entry name" value="pip_yhgE_Nterm"/>
    <property type="match status" value="1"/>
</dbReference>
<dbReference type="InterPro" id="IPR051328">
    <property type="entry name" value="T7SS_ABC-Transporter"/>
</dbReference>
<name>A0A4U8PZJ0_9FIRM</name>
<feature type="transmembrane region" description="Helical" evidence="5">
    <location>
        <begin position="625"/>
        <end position="644"/>
    </location>
</feature>
<dbReference type="GO" id="GO:0140359">
    <property type="term" value="F:ABC-type transporter activity"/>
    <property type="evidence" value="ECO:0007669"/>
    <property type="project" value="InterPro"/>
</dbReference>
<comment type="subcellular location">
    <subcellularLocation>
        <location evidence="1">Membrane</location>
        <topology evidence="1">Multi-pass membrane protein</topology>
    </subcellularLocation>
</comment>
<evidence type="ECO:0000256" key="2">
    <source>
        <dbReference type="ARBA" id="ARBA00022692"/>
    </source>
</evidence>
<feature type="transmembrane region" description="Helical" evidence="5">
    <location>
        <begin position="523"/>
        <end position="544"/>
    </location>
</feature>
<dbReference type="PANTHER" id="PTHR43077">
    <property type="entry name" value="TRANSPORT PERMEASE YVFS-RELATED"/>
    <property type="match status" value="1"/>
</dbReference>
<feature type="transmembrane region" description="Helical" evidence="5">
    <location>
        <begin position="683"/>
        <end position="700"/>
    </location>
</feature>
<accession>A0A4U8PZJ0</accession>